<gene>
    <name evidence="4" type="ORF">ECE50_005875</name>
</gene>
<dbReference type="OrthoDB" id="9791837at2"/>
<keyword evidence="2" id="KW-0808">Transferase</keyword>
<evidence type="ECO:0000313" key="5">
    <source>
        <dbReference type="Proteomes" id="UP000281028"/>
    </source>
</evidence>
<sequence>MKQNKYDDPGFFASYSQMLRSVEGLQAAGEWEVFRNMLPALEGKRVLDLGCGFGWHCRYAREQRAAAVTGVDLSARMLERAAALTNDPAIVYRLEPIEAFTYTREEYDVVISSLAFHYIADITTLFRRIYDCLKPGGSLIFSAEHPVFTALPAQDWYYDQHGNRLHWPLDNYQDQGIRHTSFLDNEVIKYHRTVAAWLNALIDAGFSIREVAEPTPSAAVLEKYPEMKDEKRRPIFLMLAVCK</sequence>
<dbReference type="InterPro" id="IPR013216">
    <property type="entry name" value="Methyltransf_11"/>
</dbReference>
<dbReference type="AlphaFoldDB" id="A0A3S1B180"/>
<dbReference type="GO" id="GO:0008757">
    <property type="term" value="F:S-adenosylmethionine-dependent methyltransferase activity"/>
    <property type="evidence" value="ECO:0007669"/>
    <property type="project" value="InterPro"/>
</dbReference>
<evidence type="ECO:0000313" key="4">
    <source>
        <dbReference type="EMBL" id="NSL86346.1"/>
    </source>
</evidence>
<dbReference type="EMBL" id="RIAR02000001">
    <property type="protein sequence ID" value="NSL86346.1"/>
    <property type="molecule type" value="Genomic_DNA"/>
</dbReference>
<evidence type="ECO:0000256" key="3">
    <source>
        <dbReference type="ARBA" id="ARBA00022691"/>
    </source>
</evidence>
<dbReference type="GO" id="GO:0032259">
    <property type="term" value="P:methylation"/>
    <property type="evidence" value="ECO:0007669"/>
    <property type="project" value="UniProtKB-KW"/>
</dbReference>
<protein>
    <submittedName>
        <fullName evidence="4">Class I SAM-dependent methyltransferase</fullName>
    </submittedName>
</protein>
<dbReference type="Pfam" id="PF08241">
    <property type="entry name" value="Methyltransf_11"/>
    <property type="match status" value="1"/>
</dbReference>
<dbReference type="CDD" id="cd02440">
    <property type="entry name" value="AdoMet_MTases"/>
    <property type="match status" value="1"/>
</dbReference>
<accession>A0A3S1B180</accession>
<dbReference type="Proteomes" id="UP000281028">
    <property type="component" value="Unassembled WGS sequence"/>
</dbReference>
<dbReference type="InterPro" id="IPR029063">
    <property type="entry name" value="SAM-dependent_MTases_sf"/>
</dbReference>
<keyword evidence="5" id="KW-1185">Reference proteome</keyword>
<organism evidence="4 5">
    <name type="scientific">Chitinophaga solisilvae</name>
    <dbReference type="NCBI Taxonomy" id="1233460"/>
    <lineage>
        <taxon>Bacteria</taxon>
        <taxon>Pseudomonadati</taxon>
        <taxon>Bacteroidota</taxon>
        <taxon>Chitinophagia</taxon>
        <taxon>Chitinophagales</taxon>
        <taxon>Chitinophagaceae</taxon>
        <taxon>Chitinophaga</taxon>
    </lineage>
</organism>
<proteinExistence type="predicted"/>
<keyword evidence="3" id="KW-0949">S-adenosyl-L-methionine</keyword>
<evidence type="ECO:0000256" key="1">
    <source>
        <dbReference type="ARBA" id="ARBA00022603"/>
    </source>
</evidence>
<reference evidence="4" key="1">
    <citation type="submission" date="2020-05" db="EMBL/GenBank/DDBJ databases">
        <title>Chitinophaga laudate sp. nov., isolated from a tropical peat swamp.</title>
        <authorList>
            <person name="Goh C.B.S."/>
            <person name="Lee M.S."/>
            <person name="Parimannan S."/>
            <person name="Pasbakhsh P."/>
            <person name="Yule C.M."/>
            <person name="Rajandas H."/>
            <person name="Loke S."/>
            <person name="Croft L."/>
            <person name="Tan J.B.L."/>
        </authorList>
    </citation>
    <scope>NUCLEOTIDE SEQUENCE</scope>
    <source>
        <strain evidence="4">Mgbs1</strain>
    </source>
</reference>
<dbReference type="PANTHER" id="PTHR43464:SF19">
    <property type="entry name" value="UBIQUINONE BIOSYNTHESIS O-METHYLTRANSFERASE, MITOCHONDRIAL"/>
    <property type="match status" value="1"/>
</dbReference>
<name>A0A3S1B180_9BACT</name>
<keyword evidence="1 4" id="KW-0489">Methyltransferase</keyword>
<evidence type="ECO:0000256" key="2">
    <source>
        <dbReference type="ARBA" id="ARBA00022679"/>
    </source>
</evidence>
<comment type="caution">
    <text evidence="4">The sequence shown here is derived from an EMBL/GenBank/DDBJ whole genome shotgun (WGS) entry which is preliminary data.</text>
</comment>
<dbReference type="SUPFAM" id="SSF53335">
    <property type="entry name" value="S-adenosyl-L-methionine-dependent methyltransferases"/>
    <property type="match status" value="1"/>
</dbReference>
<dbReference type="PANTHER" id="PTHR43464">
    <property type="entry name" value="METHYLTRANSFERASE"/>
    <property type="match status" value="1"/>
</dbReference>
<dbReference type="Gene3D" id="3.40.50.150">
    <property type="entry name" value="Vaccinia Virus protein VP39"/>
    <property type="match status" value="1"/>
</dbReference>